<sequence length="52" mass="5742">MKEMFFAGLCGVLLTFALVFSVDAEVARIDRANGIAPRDCVFKTNCWKGDLT</sequence>
<name>A0A8S5UNC1_9CAUD</name>
<evidence type="ECO:0000313" key="1">
    <source>
        <dbReference type="EMBL" id="DAF95967.1"/>
    </source>
</evidence>
<reference evidence="1" key="1">
    <citation type="journal article" date="2021" name="Proc. Natl. Acad. Sci. U.S.A.">
        <title>A Catalog of Tens of Thousands of Viruses from Human Metagenomes Reveals Hidden Associations with Chronic Diseases.</title>
        <authorList>
            <person name="Tisza M.J."/>
            <person name="Buck C.B."/>
        </authorList>
    </citation>
    <scope>NUCLEOTIDE SEQUENCE</scope>
    <source>
        <strain evidence="1">CtwVB15</strain>
    </source>
</reference>
<proteinExistence type="predicted"/>
<protein>
    <submittedName>
        <fullName evidence="1">Uncharacterized protein</fullName>
    </submittedName>
</protein>
<organism evidence="1">
    <name type="scientific">Myoviridae sp. ctwVB15</name>
    <dbReference type="NCBI Taxonomy" id="2825208"/>
    <lineage>
        <taxon>Viruses</taxon>
        <taxon>Duplodnaviria</taxon>
        <taxon>Heunggongvirae</taxon>
        <taxon>Uroviricota</taxon>
        <taxon>Caudoviricetes</taxon>
    </lineage>
</organism>
<accession>A0A8S5UNC1</accession>
<dbReference type="EMBL" id="BK016112">
    <property type="protein sequence ID" value="DAF95967.1"/>
    <property type="molecule type" value="Genomic_DNA"/>
</dbReference>